<name>A0ABU3ZLY5_9GAMM</name>
<keyword evidence="8 14" id="KW-0378">Hydrolase</keyword>
<evidence type="ECO:0000256" key="2">
    <source>
        <dbReference type="ARBA" id="ARBA00004418"/>
    </source>
</evidence>
<comment type="subcellular location">
    <subcellularLocation>
        <location evidence="2">Periplasm</location>
    </subcellularLocation>
</comment>
<comment type="similarity">
    <text evidence="3">In the N-terminal section; belongs to the FlgJ family.</text>
</comment>
<dbReference type="Proteomes" id="UP001186452">
    <property type="component" value="Unassembled WGS sequence"/>
</dbReference>
<dbReference type="PRINTS" id="PR01002">
    <property type="entry name" value="FLGFLGJ"/>
</dbReference>
<dbReference type="InterPro" id="IPR013377">
    <property type="entry name" value="FlgJ"/>
</dbReference>
<keyword evidence="14" id="KW-0969">Cilium</keyword>
<organism evidence="14 15">
    <name type="scientific">Photobacterium rosenbergii</name>
    <dbReference type="NCBI Taxonomy" id="294936"/>
    <lineage>
        <taxon>Bacteria</taxon>
        <taxon>Pseudomonadati</taxon>
        <taxon>Pseudomonadota</taxon>
        <taxon>Gammaproteobacteria</taxon>
        <taxon>Vibrionales</taxon>
        <taxon>Vibrionaceae</taxon>
        <taxon>Photobacterium</taxon>
    </lineage>
</organism>
<evidence type="ECO:0000256" key="4">
    <source>
        <dbReference type="ARBA" id="ARBA00007974"/>
    </source>
</evidence>
<evidence type="ECO:0000313" key="15">
    <source>
        <dbReference type="Proteomes" id="UP001186452"/>
    </source>
</evidence>
<comment type="function">
    <text evidence="1">Flagellum-specific muramidase which hydrolyzes the peptidoglycan layer to assemble the rod structure in the periplasmic space.</text>
</comment>
<dbReference type="InterPro" id="IPR019301">
    <property type="entry name" value="Flagellar_prot_FlgJ_N"/>
</dbReference>
<accession>A0ABU3ZLY5</accession>
<dbReference type="Pfam" id="PF01832">
    <property type="entry name" value="Glucosaminidase"/>
    <property type="match status" value="1"/>
</dbReference>
<evidence type="ECO:0000259" key="13">
    <source>
        <dbReference type="SMART" id="SM00047"/>
    </source>
</evidence>
<evidence type="ECO:0000256" key="5">
    <source>
        <dbReference type="ARBA" id="ARBA00013433"/>
    </source>
</evidence>
<evidence type="ECO:0000256" key="12">
    <source>
        <dbReference type="SAM" id="MobiDB-lite"/>
    </source>
</evidence>
<dbReference type="PANTHER" id="PTHR33308:SF9">
    <property type="entry name" value="PEPTIDOGLYCAN HYDROLASE FLGJ"/>
    <property type="match status" value="1"/>
</dbReference>
<dbReference type="NCBIfam" id="TIGR02541">
    <property type="entry name" value="flagell_FlgJ"/>
    <property type="match status" value="1"/>
</dbReference>
<keyword evidence="7" id="KW-1005">Bacterial flagellum biogenesis</keyword>
<sequence>MKSPTDTSFVLDISSLDRLRAGVKTGKDGEQASLRAAAEQFEAIFTQMMFKSMREANSAFESDLMSSRNAKFFEQMHDEQMASELSRSNSLGLADMIVQQLGAHQEADSDKQSDGTLVKEQPSFELDKGGKYLPFERQDAKASDHLAANQLSYSTIASPKPEISEEQITEIANKAIVERNMANGVSSDLGSAQRPESFDSPQAFVTHMAPYARRTANVLGVDPAVLIAQAALETGWGKKVISNAAGNSNNLFNIKADPSWKGDKMATQTLEYHQGIAVQERAAFRSYDSFDESFNDYAEFLKQNPRYSVALENTQDPKAFINEIHKAGYATDPRYSEKVMRVFDQVNDLMEK</sequence>
<dbReference type="GO" id="GO:0016787">
    <property type="term" value="F:hydrolase activity"/>
    <property type="evidence" value="ECO:0007669"/>
    <property type="project" value="UniProtKB-KW"/>
</dbReference>
<evidence type="ECO:0000256" key="11">
    <source>
        <dbReference type="ARBA" id="ARBA00030835"/>
    </source>
</evidence>
<reference evidence="14 15" key="1">
    <citation type="submission" date="2023-10" db="EMBL/GenBank/DDBJ databases">
        <title>Marine bacteria isolated from horseshoe crab.</title>
        <authorList>
            <person name="Cheng T.H."/>
        </authorList>
    </citation>
    <scope>NUCLEOTIDE SEQUENCE [LARGE SCALE GENOMIC DNA]</scope>
    <source>
        <strain evidence="14 15">HSC6</strain>
    </source>
</reference>
<dbReference type="PANTHER" id="PTHR33308">
    <property type="entry name" value="PEPTIDOGLYCAN HYDROLASE FLGJ"/>
    <property type="match status" value="1"/>
</dbReference>
<keyword evidence="10" id="KW-0961">Cell wall biogenesis/degradation</keyword>
<keyword evidence="6" id="KW-0574">Periplasm</keyword>
<evidence type="ECO:0000256" key="9">
    <source>
        <dbReference type="ARBA" id="ARBA00023295"/>
    </source>
</evidence>
<comment type="similarity">
    <text evidence="4">In the C-terminal section; belongs to the glycosyl hydrolase 73 family.</text>
</comment>
<dbReference type="InterPro" id="IPR051056">
    <property type="entry name" value="Glycosyl_Hydrolase_73"/>
</dbReference>
<keyword evidence="14" id="KW-0282">Flagellum</keyword>
<gene>
    <name evidence="14" type="primary">flgJ</name>
    <name evidence="14" type="ORF">R2X38_19235</name>
</gene>
<dbReference type="EMBL" id="JAWJZI010000010">
    <property type="protein sequence ID" value="MDV5171136.1"/>
    <property type="molecule type" value="Genomic_DNA"/>
</dbReference>
<dbReference type="Pfam" id="PF10135">
    <property type="entry name" value="Rod-binding"/>
    <property type="match status" value="1"/>
</dbReference>
<evidence type="ECO:0000256" key="10">
    <source>
        <dbReference type="ARBA" id="ARBA00023316"/>
    </source>
</evidence>
<dbReference type="SMART" id="SM00047">
    <property type="entry name" value="LYZ2"/>
    <property type="match status" value="1"/>
</dbReference>
<proteinExistence type="inferred from homology"/>
<keyword evidence="9" id="KW-0326">Glycosidase</keyword>
<evidence type="ECO:0000256" key="8">
    <source>
        <dbReference type="ARBA" id="ARBA00022801"/>
    </source>
</evidence>
<dbReference type="RefSeq" id="WP_317523962.1">
    <property type="nucleotide sequence ID" value="NZ_JAWJZI010000010.1"/>
</dbReference>
<keyword evidence="14" id="KW-0966">Cell projection</keyword>
<evidence type="ECO:0000256" key="1">
    <source>
        <dbReference type="ARBA" id="ARBA00002954"/>
    </source>
</evidence>
<evidence type="ECO:0000256" key="7">
    <source>
        <dbReference type="ARBA" id="ARBA00022795"/>
    </source>
</evidence>
<evidence type="ECO:0000256" key="3">
    <source>
        <dbReference type="ARBA" id="ARBA00006880"/>
    </source>
</evidence>
<dbReference type="InterPro" id="IPR002901">
    <property type="entry name" value="MGlyc_endo_b_GlcNAc-like_dom"/>
</dbReference>
<evidence type="ECO:0000313" key="14">
    <source>
        <dbReference type="EMBL" id="MDV5171136.1"/>
    </source>
</evidence>
<comment type="caution">
    <text evidence="14">The sequence shown here is derived from an EMBL/GenBank/DDBJ whole genome shotgun (WGS) entry which is preliminary data.</text>
</comment>
<feature type="domain" description="Mannosyl-glycoprotein endo-beta-N-acetylglucosamidase-like" evidence="13">
    <location>
        <begin position="188"/>
        <end position="348"/>
    </location>
</feature>
<keyword evidence="15" id="KW-1185">Reference proteome</keyword>
<dbReference type="Gene3D" id="2.10.70.40">
    <property type="entry name" value="peptidoglycan hydrolase"/>
    <property type="match status" value="1"/>
</dbReference>
<feature type="region of interest" description="Disordered" evidence="12">
    <location>
        <begin position="102"/>
        <end position="123"/>
    </location>
</feature>
<evidence type="ECO:0000256" key="6">
    <source>
        <dbReference type="ARBA" id="ARBA00022764"/>
    </source>
</evidence>
<dbReference type="Gene3D" id="1.10.530.10">
    <property type="match status" value="1"/>
</dbReference>
<protein>
    <recommendedName>
        <fullName evidence="5">Peptidoglycan hydrolase FlgJ</fullName>
    </recommendedName>
    <alternativeName>
        <fullName evidence="11">Muramidase FlgJ</fullName>
    </alternativeName>
</protein>